<dbReference type="InParanoid" id="A0A1X7TR21"/>
<dbReference type="CDD" id="cd00063">
    <property type="entry name" value="FN3"/>
    <property type="match status" value="1"/>
</dbReference>
<evidence type="ECO:0000259" key="2">
    <source>
        <dbReference type="PROSITE" id="PS50853"/>
    </source>
</evidence>
<dbReference type="PROSITE" id="PS50835">
    <property type="entry name" value="IG_LIKE"/>
    <property type="match status" value="1"/>
</dbReference>
<dbReference type="InterPro" id="IPR013783">
    <property type="entry name" value="Ig-like_fold"/>
</dbReference>
<sequence>MRELGNLRCSYLSDHLHHNKEGKKKESDKAKDSQICIKYKIPVNCVIQSLMVERVSSFKHWENILHFDTTSRYTITFTKSKLFQPVTVTFRGGIMAIRIYWSLVLAECLSLVASMPSVVQFTQTAPTYSIVCPGDKLVLTCILTGTGGAAIWHGDKGTVELLRPDGSLNDTVDSFFVNINESNSTTVISTAINDSVPVTLDGANVDCAADGSTLIRFTIDVANAPASVSNISVNAINNSTMMISWTYQNDTEEHCLTGYAINISANDTFYVAINTPSNEYIPAQVVNISWDQISNDSITIWWNNNEDSTTPVPPIQYYIINVYSTSNNIIFNSNTANAIITITGLPLTDTNYTVTIIPVNVIGYGPSATVNVNVAIAPTMTSSYVPSSSSLVTLIKDISTGASSLLITSMSISVPTATGTLTISVTGGASVVTSSTMIPRPSTSISGSSVVPIVSGAVGTFLMHIDVLMLCRKYSTDGATPTYDEIIDKPTTTVPVPIYDTPMETDININVHTNTAYQRSTVNKDIIDVQNNAAYGQVTINSMVIIILMIMVLEH</sequence>
<feature type="domain" description="Fibronectin type-III" evidence="2">
    <location>
        <begin position="284"/>
        <end position="379"/>
    </location>
</feature>
<evidence type="ECO:0000259" key="1">
    <source>
        <dbReference type="PROSITE" id="PS50835"/>
    </source>
</evidence>
<dbReference type="InterPro" id="IPR007110">
    <property type="entry name" value="Ig-like_dom"/>
</dbReference>
<dbReference type="SMART" id="SM00060">
    <property type="entry name" value="FN3"/>
    <property type="match status" value="1"/>
</dbReference>
<protein>
    <recommendedName>
        <fullName evidence="4">Fibronectin type-III domain-containing protein</fullName>
    </recommendedName>
</protein>
<proteinExistence type="predicted"/>
<dbReference type="SUPFAM" id="SSF49265">
    <property type="entry name" value="Fibronectin type III"/>
    <property type="match status" value="2"/>
</dbReference>
<organism evidence="3">
    <name type="scientific">Amphimedon queenslandica</name>
    <name type="common">Sponge</name>
    <dbReference type="NCBI Taxonomy" id="400682"/>
    <lineage>
        <taxon>Eukaryota</taxon>
        <taxon>Metazoa</taxon>
        <taxon>Porifera</taxon>
        <taxon>Demospongiae</taxon>
        <taxon>Heteroscleromorpha</taxon>
        <taxon>Haplosclerida</taxon>
        <taxon>Niphatidae</taxon>
        <taxon>Amphimedon</taxon>
    </lineage>
</organism>
<dbReference type="InterPro" id="IPR036116">
    <property type="entry name" value="FN3_sf"/>
</dbReference>
<dbReference type="Gene3D" id="2.60.40.10">
    <property type="entry name" value="Immunoglobulins"/>
    <property type="match status" value="2"/>
</dbReference>
<dbReference type="AlphaFoldDB" id="A0A1X7TR21"/>
<evidence type="ECO:0000313" key="3">
    <source>
        <dbReference type="EnsemblMetazoa" id="Aqu2.1.17400_001"/>
    </source>
</evidence>
<evidence type="ECO:0008006" key="4">
    <source>
        <dbReference type="Google" id="ProtNLM"/>
    </source>
</evidence>
<dbReference type="PROSITE" id="PS50853">
    <property type="entry name" value="FN3"/>
    <property type="match status" value="1"/>
</dbReference>
<reference evidence="3" key="1">
    <citation type="submission" date="2017-05" db="UniProtKB">
        <authorList>
            <consortium name="EnsemblMetazoa"/>
        </authorList>
    </citation>
    <scope>IDENTIFICATION</scope>
</reference>
<feature type="domain" description="Ig-like" evidence="1">
    <location>
        <begin position="116"/>
        <end position="229"/>
    </location>
</feature>
<name>A0A1X7TR21_AMPQE</name>
<dbReference type="InterPro" id="IPR003961">
    <property type="entry name" value="FN3_dom"/>
</dbReference>
<accession>A0A1X7TR21</accession>
<dbReference type="EnsemblMetazoa" id="Aqu2.1.17400_001">
    <property type="protein sequence ID" value="Aqu2.1.17400_001"/>
    <property type="gene ID" value="Aqu2.1.17400"/>
</dbReference>